<dbReference type="InterPro" id="IPR023468">
    <property type="entry name" value="Riboflavin_kinase"/>
</dbReference>
<organism evidence="13 14">
    <name type="scientific">Dimargaris verticillata</name>
    <dbReference type="NCBI Taxonomy" id="2761393"/>
    <lineage>
        <taxon>Eukaryota</taxon>
        <taxon>Fungi</taxon>
        <taxon>Fungi incertae sedis</taxon>
        <taxon>Zoopagomycota</taxon>
        <taxon>Kickxellomycotina</taxon>
        <taxon>Dimargaritomycetes</taxon>
        <taxon>Dimargaritales</taxon>
        <taxon>Dimargaritaceae</taxon>
        <taxon>Dimargaris</taxon>
    </lineage>
</organism>
<dbReference type="EMBL" id="JANBQB010000263">
    <property type="protein sequence ID" value="KAJ1978664.1"/>
    <property type="molecule type" value="Genomic_DNA"/>
</dbReference>
<proteinExistence type="inferred from homology"/>
<evidence type="ECO:0000256" key="10">
    <source>
        <dbReference type="ARBA" id="ARBA00022840"/>
    </source>
</evidence>
<sequence>MVDNSQPRPLLVGNEHIEPPFPVHLKGLVKHGFGRGSKDLGIPTANLPEDVVQAACSNLQTGVYFGWAQVGTETEVHGMVMSLGWNPYYKNEKLSGEVHILHDYPHDFYGDELRVVVLGYIRPERDYSSLDALIYDINVDITVAKNSMNRNSYKAFQKDKTFLQAPQP</sequence>
<dbReference type="Proteomes" id="UP001151582">
    <property type="component" value="Unassembled WGS sequence"/>
</dbReference>
<evidence type="ECO:0000313" key="13">
    <source>
        <dbReference type="EMBL" id="KAJ1978664.1"/>
    </source>
</evidence>
<dbReference type="GO" id="GO:0009231">
    <property type="term" value="P:riboflavin biosynthetic process"/>
    <property type="evidence" value="ECO:0007669"/>
    <property type="project" value="InterPro"/>
</dbReference>
<dbReference type="SMART" id="SM00904">
    <property type="entry name" value="Flavokinase"/>
    <property type="match status" value="1"/>
</dbReference>
<keyword evidence="13" id="KW-0418">Kinase</keyword>
<dbReference type="Pfam" id="PF01687">
    <property type="entry name" value="Flavokinase"/>
    <property type="match status" value="1"/>
</dbReference>
<dbReference type="InterPro" id="IPR023465">
    <property type="entry name" value="Riboflavin_kinase_dom_sf"/>
</dbReference>
<keyword evidence="9" id="KW-0547">Nucleotide-binding</keyword>
<dbReference type="GO" id="GO:0005739">
    <property type="term" value="C:mitochondrion"/>
    <property type="evidence" value="ECO:0007669"/>
    <property type="project" value="TreeGrafter"/>
</dbReference>
<dbReference type="Gene3D" id="2.40.30.30">
    <property type="entry name" value="Riboflavin kinase-like"/>
    <property type="match status" value="1"/>
</dbReference>
<accession>A0A9W8B568</accession>
<evidence type="ECO:0000256" key="2">
    <source>
        <dbReference type="ARBA" id="ARBA00005201"/>
    </source>
</evidence>
<dbReference type="GO" id="GO:0008531">
    <property type="term" value="F:riboflavin kinase activity"/>
    <property type="evidence" value="ECO:0007669"/>
    <property type="project" value="UniProtKB-EC"/>
</dbReference>
<gene>
    <name evidence="13" type="primary">FMN1</name>
    <name evidence="13" type="ORF">H4R34_003118</name>
</gene>
<dbReference type="PANTHER" id="PTHR22749">
    <property type="entry name" value="RIBOFLAVIN KINASE/FMN ADENYLYLTRANSFERASE"/>
    <property type="match status" value="1"/>
</dbReference>
<evidence type="ECO:0000256" key="11">
    <source>
        <dbReference type="ARBA" id="ARBA00029960"/>
    </source>
</evidence>
<dbReference type="SUPFAM" id="SSF82114">
    <property type="entry name" value="Riboflavin kinase-like"/>
    <property type="match status" value="1"/>
</dbReference>
<dbReference type="AlphaFoldDB" id="A0A9W8B568"/>
<keyword evidence="14" id="KW-1185">Reference proteome</keyword>
<evidence type="ECO:0000256" key="5">
    <source>
        <dbReference type="ARBA" id="ARBA00017394"/>
    </source>
</evidence>
<dbReference type="OrthoDB" id="276388at2759"/>
<evidence type="ECO:0000259" key="12">
    <source>
        <dbReference type="SMART" id="SM00904"/>
    </source>
</evidence>
<evidence type="ECO:0000256" key="6">
    <source>
        <dbReference type="ARBA" id="ARBA00022630"/>
    </source>
</evidence>
<evidence type="ECO:0000313" key="14">
    <source>
        <dbReference type="Proteomes" id="UP001151582"/>
    </source>
</evidence>
<feature type="domain" description="Riboflavin kinase" evidence="12">
    <location>
        <begin position="18"/>
        <end position="149"/>
    </location>
</feature>
<dbReference type="PANTHER" id="PTHR22749:SF6">
    <property type="entry name" value="RIBOFLAVIN KINASE"/>
    <property type="match status" value="1"/>
</dbReference>
<comment type="pathway">
    <text evidence="2">Cofactor biosynthesis; FMN biosynthesis; FMN from riboflavin (ATP route): step 1/1.</text>
</comment>
<reference evidence="13" key="1">
    <citation type="submission" date="2022-07" db="EMBL/GenBank/DDBJ databases">
        <title>Phylogenomic reconstructions and comparative analyses of Kickxellomycotina fungi.</title>
        <authorList>
            <person name="Reynolds N.K."/>
            <person name="Stajich J.E."/>
            <person name="Barry K."/>
            <person name="Grigoriev I.V."/>
            <person name="Crous P."/>
            <person name="Smith M.E."/>
        </authorList>
    </citation>
    <scope>NUCLEOTIDE SEQUENCE</scope>
    <source>
        <strain evidence="13">RSA 567</strain>
    </source>
</reference>
<comment type="similarity">
    <text evidence="3">Belongs to the flavokinase family.</text>
</comment>
<evidence type="ECO:0000256" key="4">
    <source>
        <dbReference type="ARBA" id="ARBA00012105"/>
    </source>
</evidence>
<evidence type="ECO:0000256" key="8">
    <source>
        <dbReference type="ARBA" id="ARBA00022679"/>
    </source>
</evidence>
<evidence type="ECO:0000256" key="1">
    <source>
        <dbReference type="ARBA" id="ARBA00003572"/>
    </source>
</evidence>
<keyword evidence="6" id="KW-0285">Flavoprotein</keyword>
<evidence type="ECO:0000256" key="7">
    <source>
        <dbReference type="ARBA" id="ARBA00022643"/>
    </source>
</evidence>
<evidence type="ECO:0000256" key="3">
    <source>
        <dbReference type="ARBA" id="ARBA00010108"/>
    </source>
</evidence>
<comment type="caution">
    <text evidence="13">The sequence shown here is derived from an EMBL/GenBank/DDBJ whole genome shotgun (WGS) entry which is preliminary data.</text>
</comment>
<keyword evidence="7" id="KW-0288">FMN</keyword>
<dbReference type="GO" id="GO:0005524">
    <property type="term" value="F:ATP binding"/>
    <property type="evidence" value="ECO:0007669"/>
    <property type="project" value="UniProtKB-KW"/>
</dbReference>
<keyword evidence="10" id="KW-0067">ATP-binding</keyword>
<evidence type="ECO:0000256" key="9">
    <source>
        <dbReference type="ARBA" id="ARBA00022741"/>
    </source>
</evidence>
<comment type="function">
    <text evidence="1">Catalyzes the phosphorylation of riboflavin (vitamin B2) to form flavin mononucleotide (FMN) coenzyme.</text>
</comment>
<dbReference type="GO" id="GO:0009398">
    <property type="term" value="P:FMN biosynthetic process"/>
    <property type="evidence" value="ECO:0007669"/>
    <property type="project" value="TreeGrafter"/>
</dbReference>
<protein>
    <recommendedName>
        <fullName evidence="5">Riboflavin kinase</fullName>
        <ecNumber evidence="4">2.7.1.26</ecNumber>
    </recommendedName>
    <alternativeName>
        <fullName evidence="11">Flavin mononucleotide kinase 1</fullName>
    </alternativeName>
</protein>
<keyword evidence="8 13" id="KW-0808">Transferase</keyword>
<dbReference type="InterPro" id="IPR015865">
    <property type="entry name" value="Riboflavin_kinase_bac/euk"/>
</dbReference>
<dbReference type="EC" id="2.7.1.26" evidence="4"/>
<name>A0A9W8B568_9FUNG</name>